<evidence type="ECO:0000313" key="5">
    <source>
        <dbReference type="EMBL" id="OBY29338.1"/>
    </source>
</evidence>
<dbReference type="SUPFAM" id="SSF140459">
    <property type="entry name" value="PE/PPE dimer-like"/>
    <property type="match status" value="1"/>
</dbReference>
<organism evidence="5 7">
    <name type="scientific">Mycolicibacter kumamotonensis</name>
    <dbReference type="NCBI Taxonomy" id="354243"/>
    <lineage>
        <taxon>Bacteria</taxon>
        <taxon>Bacillati</taxon>
        <taxon>Actinomycetota</taxon>
        <taxon>Actinomycetes</taxon>
        <taxon>Mycobacteriales</taxon>
        <taxon>Mycobacteriaceae</taxon>
        <taxon>Mycolicibacter</taxon>
    </lineage>
</organism>
<name>A0A1B8S9A9_9MYCO</name>
<dbReference type="STRING" id="354243.BST28_12030"/>
<dbReference type="EMBL" id="LFOE01000097">
    <property type="protein sequence ID" value="OBY29338.1"/>
    <property type="molecule type" value="Genomic_DNA"/>
</dbReference>
<keyword evidence="7" id="KW-1185">Reference proteome</keyword>
<protein>
    <submittedName>
        <fullName evidence="4">PPE family protein</fullName>
    </submittedName>
</protein>
<evidence type="ECO:0000313" key="9">
    <source>
        <dbReference type="Proteomes" id="UP000466523"/>
    </source>
</evidence>
<evidence type="ECO:0000313" key="8">
    <source>
        <dbReference type="Proteomes" id="UP000192713"/>
    </source>
</evidence>
<reference evidence="5 7" key="1">
    <citation type="submission" date="2015-06" db="EMBL/GenBank/DDBJ databases">
        <title>Genome sequence of Mycobacterium kumamotonense strain Roo.</title>
        <authorList>
            <person name="Greninger A.L."/>
            <person name="Cunningham G."/>
            <person name="Miller S."/>
        </authorList>
    </citation>
    <scope>NUCLEOTIDE SEQUENCE [LARGE SCALE GENOMIC DNA]</scope>
    <source>
        <strain evidence="5 7">Roo</strain>
    </source>
</reference>
<dbReference type="AlphaFoldDB" id="A0A1B8S9A9"/>
<dbReference type="Pfam" id="PF00823">
    <property type="entry name" value="PPE"/>
    <property type="match status" value="1"/>
</dbReference>
<dbReference type="OrthoDB" id="4761959at2"/>
<evidence type="ECO:0000313" key="6">
    <source>
        <dbReference type="EMBL" id="ORA79570.1"/>
    </source>
</evidence>
<dbReference type="InterPro" id="IPR000030">
    <property type="entry name" value="PPE_dom"/>
</dbReference>
<evidence type="ECO:0000259" key="2">
    <source>
        <dbReference type="Pfam" id="PF00823"/>
    </source>
</evidence>
<dbReference type="Proteomes" id="UP000092668">
    <property type="component" value="Unassembled WGS sequence"/>
</dbReference>
<dbReference type="PANTHER" id="PTHR46766:SF1">
    <property type="entry name" value="GLUTAMINE-RICH PROTEIN 2"/>
    <property type="match status" value="1"/>
</dbReference>
<dbReference type="InterPro" id="IPR038332">
    <property type="entry name" value="PPE_sf"/>
</dbReference>
<evidence type="ECO:0000259" key="3">
    <source>
        <dbReference type="Pfam" id="PF12484"/>
    </source>
</evidence>
<evidence type="ECO:0000313" key="4">
    <source>
        <dbReference type="EMBL" id="NDJ87660.1"/>
    </source>
</evidence>
<dbReference type="Proteomes" id="UP000466523">
    <property type="component" value="Unassembled WGS sequence"/>
</dbReference>
<dbReference type="Pfam" id="PF12484">
    <property type="entry name" value="PPE-SVP"/>
    <property type="match status" value="1"/>
</dbReference>
<dbReference type="GO" id="GO:0052572">
    <property type="term" value="P:response to host immune response"/>
    <property type="evidence" value="ECO:0007669"/>
    <property type="project" value="TreeGrafter"/>
</dbReference>
<accession>A0A1B8S9A9</accession>
<reference evidence="4 9" key="3">
    <citation type="submission" date="2020-01" db="EMBL/GenBank/DDBJ databases">
        <authorList>
            <person name="Sanchez-Estrada R."/>
            <person name="Gonzalez-Y-Merchand J.A."/>
            <person name="Rivera-Gutierrez S."/>
        </authorList>
    </citation>
    <scope>NUCLEOTIDE SEQUENCE [LARGE SCALE GENOMIC DNA]</scope>
    <source>
        <strain evidence="4 9">CST 7247</strain>
    </source>
</reference>
<dbReference type="Proteomes" id="UP000192713">
    <property type="component" value="Unassembled WGS sequence"/>
</dbReference>
<dbReference type="EMBL" id="MVHU01000015">
    <property type="protein sequence ID" value="ORA79570.1"/>
    <property type="molecule type" value="Genomic_DNA"/>
</dbReference>
<feature type="domain" description="PPE family C-terminal" evidence="3">
    <location>
        <begin position="301"/>
        <end position="365"/>
    </location>
</feature>
<comment type="similarity">
    <text evidence="1">Belongs to the mycobacterial PPE family.</text>
</comment>
<feature type="domain" description="PPE" evidence="2">
    <location>
        <begin position="2"/>
        <end position="164"/>
    </location>
</feature>
<reference evidence="6 8" key="2">
    <citation type="submission" date="2017-02" db="EMBL/GenBank/DDBJ databases">
        <title>The new phylogeny of genus Mycobacterium.</title>
        <authorList>
            <person name="Tortoli E."/>
            <person name="Trovato A."/>
            <person name="Cirillo D.M."/>
        </authorList>
    </citation>
    <scope>NUCLEOTIDE SEQUENCE [LARGE SCALE GENOMIC DNA]</scope>
    <source>
        <strain evidence="6 8">DSM 45093</strain>
    </source>
</reference>
<proteinExistence type="inferred from homology"/>
<dbReference type="InterPro" id="IPR022171">
    <property type="entry name" value="PPE_C"/>
</dbReference>
<dbReference type="EMBL" id="JAACYR010000002">
    <property type="protein sequence ID" value="NDJ87660.1"/>
    <property type="molecule type" value="Genomic_DNA"/>
</dbReference>
<evidence type="ECO:0000256" key="1">
    <source>
        <dbReference type="ARBA" id="ARBA00010652"/>
    </source>
</evidence>
<gene>
    <name evidence="5" type="ORF">ACT18_23595</name>
    <name evidence="6" type="ORF">BST28_12030</name>
    <name evidence="4" type="ORF">GWR20_00590</name>
</gene>
<dbReference type="PATRIC" id="fig|354243.3.peg.4897"/>
<dbReference type="Gene3D" id="1.20.1260.20">
    <property type="entry name" value="PPE superfamily"/>
    <property type="match status" value="1"/>
</dbReference>
<dbReference type="PANTHER" id="PTHR46766">
    <property type="entry name" value="GLUTAMINE-RICH PROTEIN 2"/>
    <property type="match status" value="1"/>
</dbReference>
<sequence>MDFGALPPEINSALIYAGPGSGPMLAAAGAWRGLAGELSAVAASYQAVIAELSGQSWFGPASQAMAAAATPYANWLRTTAAAAEHTASRMMLAVSDFEQAFAATVPPPAITANRAQLVVLVASNVLGQNSTAIAATEAEYHLMWLQDATVMYGYAARSAAATTLQPFTPPPPVTDGSAGGDTAATQNQLSPLLNAIPQTLRGLSGSGGAQASPIGALASAQSTDPAAQAASYIETLARTVLPANDTNISVLYGMGQYARNLNTDLDISQATGGRAGFGSGARALAGAESTALTEGVRPVVAANAGSARTVGKLAVPPTWAESLPETAPTACAAPTAASAAAAAPAGHGAGVAAAGLAAGRPGRRAPAGRAEAPSERIADRLTGIEVRHWHVEPGELKSLLGEVAGQPGIHEVYFDTGEPVPGQE</sequence>
<comment type="caution">
    <text evidence="5">The sequence shown here is derived from an EMBL/GenBank/DDBJ whole genome shotgun (WGS) entry which is preliminary data.</text>
</comment>
<dbReference type="FunFam" id="1.20.1260.20:FF:000001">
    <property type="entry name" value="PPE family protein PPE41"/>
    <property type="match status" value="1"/>
</dbReference>
<evidence type="ECO:0000313" key="7">
    <source>
        <dbReference type="Proteomes" id="UP000092668"/>
    </source>
</evidence>